<evidence type="ECO:0000313" key="2">
    <source>
        <dbReference type="Proteomes" id="UP001346149"/>
    </source>
</evidence>
<comment type="caution">
    <text evidence="1">The sequence shown here is derived from an EMBL/GenBank/DDBJ whole genome shotgun (WGS) entry which is preliminary data.</text>
</comment>
<reference evidence="1 2" key="1">
    <citation type="journal article" date="2023" name="Hortic Res">
        <title>Pangenome of water caltrop reveals structural variations and asymmetric subgenome divergence after allopolyploidization.</title>
        <authorList>
            <person name="Zhang X."/>
            <person name="Chen Y."/>
            <person name="Wang L."/>
            <person name="Yuan Y."/>
            <person name="Fang M."/>
            <person name="Shi L."/>
            <person name="Lu R."/>
            <person name="Comes H.P."/>
            <person name="Ma Y."/>
            <person name="Chen Y."/>
            <person name="Huang G."/>
            <person name="Zhou Y."/>
            <person name="Zheng Z."/>
            <person name="Qiu Y."/>
        </authorList>
    </citation>
    <scope>NUCLEOTIDE SEQUENCE [LARGE SCALE GENOMIC DNA]</scope>
    <source>
        <strain evidence="1">F231</strain>
    </source>
</reference>
<organism evidence="1 2">
    <name type="scientific">Trapa natans</name>
    <name type="common">Water chestnut</name>
    <dbReference type="NCBI Taxonomy" id="22666"/>
    <lineage>
        <taxon>Eukaryota</taxon>
        <taxon>Viridiplantae</taxon>
        <taxon>Streptophyta</taxon>
        <taxon>Embryophyta</taxon>
        <taxon>Tracheophyta</taxon>
        <taxon>Spermatophyta</taxon>
        <taxon>Magnoliopsida</taxon>
        <taxon>eudicotyledons</taxon>
        <taxon>Gunneridae</taxon>
        <taxon>Pentapetalae</taxon>
        <taxon>rosids</taxon>
        <taxon>malvids</taxon>
        <taxon>Myrtales</taxon>
        <taxon>Lythraceae</taxon>
        <taxon>Trapa</taxon>
    </lineage>
</organism>
<name>A0AAN7R8H7_TRANT</name>
<protein>
    <submittedName>
        <fullName evidence="1">Uncharacterized protein</fullName>
    </submittedName>
</protein>
<keyword evidence="2" id="KW-1185">Reference proteome</keyword>
<dbReference type="EMBL" id="JAXQNO010000006">
    <property type="protein sequence ID" value="KAK4795964.1"/>
    <property type="molecule type" value="Genomic_DNA"/>
</dbReference>
<proteinExistence type="predicted"/>
<dbReference type="AlphaFoldDB" id="A0AAN7R8H7"/>
<gene>
    <name evidence="1" type="ORF">SAY86_028290</name>
</gene>
<sequence>MSPKGSCLQSLGTFRKLIGIIMRSLEAQKYKTVTLGVSAQQAFPGIHSRDGCDPNPTDDVETGEDHKMEVDKGFNLCVDGGDAGEDERVEPGEQKLLKKAVSFHDEVEKIEPARKRVIDNNEHLPLKPILKVASKKVEKGEPNRETETIHVII</sequence>
<evidence type="ECO:0000313" key="1">
    <source>
        <dbReference type="EMBL" id="KAK4795964.1"/>
    </source>
</evidence>
<dbReference type="Proteomes" id="UP001346149">
    <property type="component" value="Unassembled WGS sequence"/>
</dbReference>
<accession>A0AAN7R8H7</accession>